<dbReference type="EnsemblPlants" id="OGLUM07G08240.1">
    <property type="protein sequence ID" value="OGLUM07G08240.1"/>
    <property type="gene ID" value="OGLUM07G08240"/>
</dbReference>
<evidence type="ECO:0000256" key="1">
    <source>
        <dbReference type="SAM" id="MobiDB-lite"/>
    </source>
</evidence>
<name>A0A0E0AHQ8_9ORYZ</name>
<sequence>MATPTALNGDNHNAQRNRFPFSLATTIPIPKWAMFAEENFNRSKSPTKDLVKTIRKIKSREAGLALFRYEYSTPPVGEAKGPLIPAAPTTQIGQQPKPHWASETNYPLDTVLSGFDLILHTWH</sequence>
<accession>A0A0E0AHQ8</accession>
<dbReference type="Gramene" id="OGLUM07G08240.1">
    <property type="protein sequence ID" value="OGLUM07G08240.1"/>
    <property type="gene ID" value="OGLUM07G08240"/>
</dbReference>
<protein>
    <submittedName>
        <fullName evidence="2">Uncharacterized protein</fullName>
    </submittedName>
</protein>
<feature type="region of interest" description="Disordered" evidence="1">
    <location>
        <begin position="78"/>
        <end position="100"/>
    </location>
</feature>
<keyword evidence="3" id="KW-1185">Reference proteome</keyword>
<evidence type="ECO:0000313" key="2">
    <source>
        <dbReference type="EnsemblPlants" id="OGLUM07G08240.1"/>
    </source>
</evidence>
<dbReference type="HOGENOM" id="CLU_2018810_0_0_1"/>
<dbReference type="AlphaFoldDB" id="A0A0E0AHQ8"/>
<proteinExistence type="predicted"/>
<evidence type="ECO:0000313" key="3">
    <source>
        <dbReference type="Proteomes" id="UP000026961"/>
    </source>
</evidence>
<reference evidence="2" key="2">
    <citation type="submission" date="2018-05" db="EMBL/GenBank/DDBJ databases">
        <title>OgluRS3 (Oryza glumaepatula Reference Sequence Version 3).</title>
        <authorList>
            <person name="Zhang J."/>
            <person name="Kudrna D."/>
            <person name="Lee S."/>
            <person name="Talag J."/>
            <person name="Welchert J."/>
            <person name="Wing R.A."/>
        </authorList>
    </citation>
    <scope>NUCLEOTIDE SEQUENCE [LARGE SCALE GENOMIC DNA]</scope>
</reference>
<reference evidence="2" key="1">
    <citation type="submission" date="2015-04" db="UniProtKB">
        <authorList>
            <consortium name="EnsemblPlants"/>
        </authorList>
    </citation>
    <scope>IDENTIFICATION</scope>
</reference>
<dbReference type="Proteomes" id="UP000026961">
    <property type="component" value="Chromosome 7"/>
</dbReference>
<organism evidence="2">
    <name type="scientific">Oryza glumipatula</name>
    <dbReference type="NCBI Taxonomy" id="40148"/>
    <lineage>
        <taxon>Eukaryota</taxon>
        <taxon>Viridiplantae</taxon>
        <taxon>Streptophyta</taxon>
        <taxon>Embryophyta</taxon>
        <taxon>Tracheophyta</taxon>
        <taxon>Spermatophyta</taxon>
        <taxon>Magnoliopsida</taxon>
        <taxon>Liliopsida</taxon>
        <taxon>Poales</taxon>
        <taxon>Poaceae</taxon>
        <taxon>BOP clade</taxon>
        <taxon>Oryzoideae</taxon>
        <taxon>Oryzeae</taxon>
        <taxon>Oryzinae</taxon>
        <taxon>Oryza</taxon>
    </lineage>
</organism>